<evidence type="ECO:0000256" key="4">
    <source>
        <dbReference type="ARBA" id="ARBA00022729"/>
    </source>
</evidence>
<dbReference type="GO" id="GO:0043190">
    <property type="term" value="C:ATP-binding cassette (ABC) transporter complex"/>
    <property type="evidence" value="ECO:0007669"/>
    <property type="project" value="InterPro"/>
</dbReference>
<feature type="chain" id="PRO_5021808626" evidence="5">
    <location>
        <begin position="28"/>
        <end position="540"/>
    </location>
</feature>
<dbReference type="KEGG" id="fer:FNB15_09995"/>
<evidence type="ECO:0000259" key="6">
    <source>
        <dbReference type="Pfam" id="PF00496"/>
    </source>
</evidence>
<keyword evidence="3" id="KW-0813">Transport</keyword>
<evidence type="ECO:0000256" key="1">
    <source>
        <dbReference type="ARBA" id="ARBA00004418"/>
    </source>
</evidence>
<dbReference type="Pfam" id="PF00496">
    <property type="entry name" value="SBP_bac_5"/>
    <property type="match status" value="1"/>
</dbReference>
<dbReference type="CDD" id="cd08512">
    <property type="entry name" value="PBP2_NikA_DppA_OppA_like_7"/>
    <property type="match status" value="1"/>
</dbReference>
<dbReference type="FunFam" id="3.90.76.10:FF:000007">
    <property type="entry name" value="Dipeptide ABC transporter periplasmic dipeptide-binding protein"/>
    <property type="match status" value="1"/>
</dbReference>
<keyword evidence="8" id="KW-1185">Reference proteome</keyword>
<dbReference type="Gene3D" id="3.10.105.10">
    <property type="entry name" value="Dipeptide-binding Protein, Domain 3"/>
    <property type="match status" value="1"/>
</dbReference>
<name>A0A516H1X3_9PROT</name>
<dbReference type="PROSITE" id="PS01040">
    <property type="entry name" value="SBP_BACTERIAL_5"/>
    <property type="match status" value="1"/>
</dbReference>
<accession>A0A516H1X3</accession>
<organism evidence="7 8">
    <name type="scientific">Ferrovibrio terrae</name>
    <dbReference type="NCBI Taxonomy" id="2594003"/>
    <lineage>
        <taxon>Bacteria</taxon>
        <taxon>Pseudomonadati</taxon>
        <taxon>Pseudomonadota</taxon>
        <taxon>Alphaproteobacteria</taxon>
        <taxon>Rhodospirillales</taxon>
        <taxon>Rhodospirillaceae</taxon>
        <taxon>Ferrovibrio</taxon>
    </lineage>
</organism>
<protein>
    <submittedName>
        <fullName evidence="7">ABC transporter substrate-binding protein</fullName>
    </submittedName>
</protein>
<evidence type="ECO:0000313" key="8">
    <source>
        <dbReference type="Proteomes" id="UP000317496"/>
    </source>
</evidence>
<evidence type="ECO:0000256" key="5">
    <source>
        <dbReference type="SAM" id="SignalP"/>
    </source>
</evidence>
<dbReference type="PROSITE" id="PS51318">
    <property type="entry name" value="TAT"/>
    <property type="match status" value="1"/>
</dbReference>
<proteinExistence type="inferred from homology"/>
<evidence type="ECO:0000256" key="3">
    <source>
        <dbReference type="ARBA" id="ARBA00022448"/>
    </source>
</evidence>
<dbReference type="Proteomes" id="UP000317496">
    <property type="component" value="Chromosome"/>
</dbReference>
<dbReference type="SUPFAM" id="SSF53850">
    <property type="entry name" value="Periplasmic binding protein-like II"/>
    <property type="match status" value="1"/>
</dbReference>
<reference evidence="7 8" key="1">
    <citation type="submission" date="2019-07" db="EMBL/GenBank/DDBJ databases">
        <title>Genome sequencing for Ferrovibrio sp. K5.</title>
        <authorList>
            <person name="Park S.-J."/>
        </authorList>
    </citation>
    <scope>NUCLEOTIDE SEQUENCE [LARGE SCALE GENOMIC DNA]</scope>
    <source>
        <strain evidence="7 8">K5</strain>
    </source>
</reference>
<keyword evidence="4 5" id="KW-0732">Signal</keyword>
<dbReference type="EMBL" id="CP041636">
    <property type="protein sequence ID" value="QDO97580.1"/>
    <property type="molecule type" value="Genomic_DNA"/>
</dbReference>
<dbReference type="PIRSF" id="PIRSF002741">
    <property type="entry name" value="MppA"/>
    <property type="match status" value="1"/>
</dbReference>
<dbReference type="GO" id="GO:0030288">
    <property type="term" value="C:outer membrane-bounded periplasmic space"/>
    <property type="evidence" value="ECO:0007669"/>
    <property type="project" value="UniProtKB-ARBA"/>
</dbReference>
<gene>
    <name evidence="7" type="ORF">FNB15_09995</name>
</gene>
<feature type="domain" description="Solute-binding protein family 5" evidence="6">
    <location>
        <begin position="88"/>
        <end position="459"/>
    </location>
</feature>
<dbReference type="InterPro" id="IPR030678">
    <property type="entry name" value="Peptide/Ni-bd"/>
</dbReference>
<dbReference type="InterPro" id="IPR039424">
    <property type="entry name" value="SBP_5"/>
</dbReference>
<dbReference type="RefSeq" id="WP_144068561.1">
    <property type="nucleotide sequence ID" value="NZ_CP041636.1"/>
</dbReference>
<dbReference type="InterPro" id="IPR006311">
    <property type="entry name" value="TAT_signal"/>
</dbReference>
<comment type="similarity">
    <text evidence="2">Belongs to the bacterial solute-binding protein 5 family.</text>
</comment>
<evidence type="ECO:0000256" key="2">
    <source>
        <dbReference type="ARBA" id="ARBA00005695"/>
    </source>
</evidence>
<dbReference type="GO" id="GO:1904680">
    <property type="term" value="F:peptide transmembrane transporter activity"/>
    <property type="evidence" value="ECO:0007669"/>
    <property type="project" value="TreeGrafter"/>
</dbReference>
<dbReference type="InterPro" id="IPR000914">
    <property type="entry name" value="SBP_5_dom"/>
</dbReference>
<dbReference type="AlphaFoldDB" id="A0A516H1X3"/>
<dbReference type="Gene3D" id="3.90.76.10">
    <property type="entry name" value="Dipeptide-binding Protein, Domain 1"/>
    <property type="match status" value="1"/>
</dbReference>
<evidence type="ECO:0000313" key="7">
    <source>
        <dbReference type="EMBL" id="QDO97580.1"/>
    </source>
</evidence>
<sequence length="540" mass="60035">MQRRVFLSASSAIVAAALLTTLTPAPAAAQSRQETLLVLVENGPNNLDIHGLGTSFRSYVAAWNMYDRLVTFGRKTLPDGTLSYDYSKIEPELAESYSVAPDGASITFKLRKDAKFHDGAPVTAKDVKWSYDRAVSVGGFPTFQMAAGSLTKPEQFVVVDELTFRVDLPKKDKLSLPDMAVVVPAIYNSELAKKHATDKDPWAMEWMKTNSAAGGAFKLDKWTPGQEITFNRNDDWKSGPLPKLKRVIIREVPSPGNRRALMERGDADISVDMPQKDSSEIVAEKGSGKYIVVGVPIENSLKYIGLVTTQKPFDNVKVRQAVAHAVPYDQIYKSAVYGRGIPMAMGPGDAPKDASWPQPFPYKTDLDKAKKLLAEAGYPDGFETTISIDLGDATASEPEAVLLQESLGKIGIKASIEKIPGANFRNAMLQKNRPIHIASFGGWLNFPDYFFFWGYHGQNAVFNTMAYKNPKMDALIDSARYETDPAKYKNDVMGFIKLAMDEAPRIPLYQQILDVGMQKNIKGYTYWFHRQLDFRQIEKM</sequence>
<dbReference type="PANTHER" id="PTHR30290:SF10">
    <property type="entry name" value="PERIPLASMIC OLIGOPEPTIDE-BINDING PROTEIN-RELATED"/>
    <property type="match status" value="1"/>
</dbReference>
<dbReference type="GO" id="GO:0015833">
    <property type="term" value="P:peptide transport"/>
    <property type="evidence" value="ECO:0007669"/>
    <property type="project" value="TreeGrafter"/>
</dbReference>
<comment type="subcellular location">
    <subcellularLocation>
        <location evidence="1">Periplasm</location>
    </subcellularLocation>
</comment>
<dbReference type="PANTHER" id="PTHR30290">
    <property type="entry name" value="PERIPLASMIC BINDING COMPONENT OF ABC TRANSPORTER"/>
    <property type="match status" value="1"/>
</dbReference>
<feature type="signal peptide" evidence="5">
    <location>
        <begin position="1"/>
        <end position="27"/>
    </location>
</feature>
<dbReference type="OrthoDB" id="9803988at2"/>
<dbReference type="InterPro" id="IPR023765">
    <property type="entry name" value="SBP_5_CS"/>
</dbReference>
<dbReference type="Gene3D" id="3.40.190.10">
    <property type="entry name" value="Periplasmic binding protein-like II"/>
    <property type="match status" value="1"/>
</dbReference>